<accession>A0A3D9B9Z3</accession>
<sequence length="324" mass="38858">MRKFPFSSISDIPSDSIKYFYLSSSESLYMKRNDLITLELTDLPLESLPKIFTFLENTLEEFLDLNVFDLKIKRFTVLEQYFICKYGVEYYSKPKLTSWLNKQKKDHGMEDETVRRIQENSIEFLSSVEGMKNSLERIAKNHKRKYKNFKDLQFPYGEEIIDYRIPLYFVPQTIEDFESRHKTFSKNKTRFKIEVFEIFRDIFSDHDLERFFNNSFDFQFNPYLVSLLYIEVQDVGGFKSRAYTLYDSYNKFYKSEKAKYEKYFANYCEDLAKGLKNGVIKEKRSDSRGLLIETGRTIEVNENRKKFYPTPEKLEELKKSVLLN</sequence>
<reference evidence="1 2" key="1">
    <citation type="journal article" date="2004" name="Emerg. Infect. Dis.">
        <title>Amoebae-resisting bacteria isolated from human nasal swabs by amoebal coculture.</title>
        <authorList>
            <person name="Greub G."/>
            <person name="La Scola B."/>
            <person name="Raoult D."/>
        </authorList>
    </citation>
    <scope>NUCLEOTIDE SEQUENCE [LARGE SCALE GENOMIC DNA]</scope>
    <source>
        <strain evidence="1 2">CCUG 51329</strain>
    </source>
</reference>
<evidence type="ECO:0000313" key="1">
    <source>
        <dbReference type="EMBL" id="REC50531.1"/>
    </source>
</evidence>
<dbReference type="EMBL" id="QNVU01000015">
    <property type="protein sequence ID" value="REC50531.1"/>
    <property type="molecule type" value="Genomic_DNA"/>
</dbReference>
<gene>
    <name evidence="1" type="ORF">DRF68_09555</name>
</gene>
<comment type="caution">
    <text evidence="1">The sequence shown here is derived from an EMBL/GenBank/DDBJ whole genome shotgun (WGS) entry which is preliminary data.</text>
</comment>
<name>A0A3D9B9Z3_9FLAO</name>
<protein>
    <submittedName>
        <fullName evidence="1">Uncharacterized protein</fullName>
    </submittedName>
</protein>
<proteinExistence type="predicted"/>
<organism evidence="1 2">
    <name type="scientific">Candidatus Chryseobacterium massiliense</name>
    <dbReference type="NCBI Taxonomy" id="204089"/>
    <lineage>
        <taxon>Bacteria</taxon>
        <taxon>Pseudomonadati</taxon>
        <taxon>Bacteroidota</taxon>
        <taxon>Flavobacteriia</taxon>
        <taxon>Flavobacteriales</taxon>
        <taxon>Weeksellaceae</taxon>
        <taxon>Chryseobacterium group</taxon>
        <taxon>Chryseobacterium</taxon>
    </lineage>
</organism>
<dbReference type="Proteomes" id="UP000256924">
    <property type="component" value="Unassembled WGS sequence"/>
</dbReference>
<keyword evidence="2" id="KW-1185">Reference proteome</keyword>
<evidence type="ECO:0000313" key="2">
    <source>
        <dbReference type="Proteomes" id="UP000256924"/>
    </source>
</evidence>
<dbReference type="AlphaFoldDB" id="A0A3D9B9Z3"/>